<evidence type="ECO:0000259" key="1">
    <source>
        <dbReference type="PROSITE" id="PS51794"/>
    </source>
</evidence>
<feature type="domain" description="DAC" evidence="1">
    <location>
        <begin position="358"/>
        <end position="506"/>
    </location>
</feature>
<dbReference type="InterPro" id="IPR003390">
    <property type="entry name" value="DNA_integrity_scan_DisA_N"/>
</dbReference>
<dbReference type="OrthoDB" id="5569081at2"/>
<dbReference type="Pfam" id="PF02457">
    <property type="entry name" value="DAC"/>
    <property type="match status" value="1"/>
</dbReference>
<dbReference type="Pfam" id="PF21752">
    <property type="entry name" value="DACNG"/>
    <property type="match status" value="1"/>
</dbReference>
<protein>
    <submittedName>
        <fullName evidence="2">DisA bacterial checkpoint controller nucleotide-binding protein</fullName>
    </submittedName>
</protein>
<dbReference type="AlphaFoldDB" id="A0A518FVC5"/>
<dbReference type="PROSITE" id="PS51794">
    <property type="entry name" value="DAC"/>
    <property type="match status" value="1"/>
</dbReference>
<accession>A0A518FVC5</accession>
<dbReference type="SUPFAM" id="SSF143597">
    <property type="entry name" value="YojJ-like"/>
    <property type="match status" value="1"/>
</dbReference>
<proteinExistence type="predicted"/>
<evidence type="ECO:0000313" key="2">
    <source>
        <dbReference type="EMBL" id="QDV20304.1"/>
    </source>
</evidence>
<reference evidence="2 3" key="1">
    <citation type="submission" date="2019-02" db="EMBL/GenBank/DDBJ databases">
        <title>Deep-cultivation of Planctomycetes and their phenomic and genomic characterization uncovers novel biology.</title>
        <authorList>
            <person name="Wiegand S."/>
            <person name="Jogler M."/>
            <person name="Boedeker C."/>
            <person name="Pinto D."/>
            <person name="Vollmers J."/>
            <person name="Rivas-Marin E."/>
            <person name="Kohn T."/>
            <person name="Peeters S.H."/>
            <person name="Heuer A."/>
            <person name="Rast P."/>
            <person name="Oberbeckmann S."/>
            <person name="Bunk B."/>
            <person name="Jeske O."/>
            <person name="Meyerdierks A."/>
            <person name="Storesund J.E."/>
            <person name="Kallscheuer N."/>
            <person name="Luecker S."/>
            <person name="Lage O.M."/>
            <person name="Pohl T."/>
            <person name="Merkel B.J."/>
            <person name="Hornburger P."/>
            <person name="Mueller R.-W."/>
            <person name="Bruemmer F."/>
            <person name="Labrenz M."/>
            <person name="Spormann A.M."/>
            <person name="Op den Camp H."/>
            <person name="Overmann J."/>
            <person name="Amann R."/>
            <person name="Jetten M.S.M."/>
            <person name="Mascher T."/>
            <person name="Medema M.H."/>
            <person name="Devos D.P."/>
            <person name="Kaster A.-K."/>
            <person name="Ovreas L."/>
            <person name="Rohde M."/>
            <person name="Galperin M.Y."/>
            <person name="Jogler C."/>
        </authorList>
    </citation>
    <scope>NUCLEOTIDE SEQUENCE [LARGE SCALE GENOMIC DNA]</scope>
    <source>
        <strain evidence="2 3">Pan153</strain>
    </source>
</reference>
<dbReference type="Gene3D" id="3.40.1700.10">
    <property type="entry name" value="DNA integrity scanning protein, DisA, N-terminal domain"/>
    <property type="match status" value="1"/>
</dbReference>
<dbReference type="RefSeq" id="WP_145458410.1">
    <property type="nucleotide sequence ID" value="NZ_CP036317.1"/>
</dbReference>
<sequence length="594" mass="68186">MSNVIDHFMWSYQQHFRIGKQGDAKSIFEMLDDRIDPELFLVGILVEVNKQKYPACVEPENEFWIQSEAFNSTLKNARKIKQAYPENSHFHSHPIAHEKHDKALFLRSVRDAIKKIIDEKSTNKKYYYVSVPTKVDCYLVSIVLSLSKAIVDLYPALNSSQAPIHEFLSADVTTSLIDATIDNYLEKASNELNSPNPGEEYSRLNAEEVVRESGQKFVTDMAFRASNTCVGGWHGLFDACNRIASTFYEKSVGKGSFVLTAKSHHSIQTIIEFTTPADLGDTRGARKFLELALQDLAIHTDSEKIYGLVKFKFDDENEEKVFLINILDHHHWEIRHFNKVLMRVKYGLPYLPKPTFNEDKLRDDLPRLFKDITEKQSDRIVDLVKGAEKEEHGTMLVISKRANTEAKRLGKQATLIKPKILTTKILSSLTSIDGAVLINPRGTCYAIGVILDGMANEDGDPSRGSRYNSALRYVKTLKDPCLAIVISEDGGIDFIPDLKPTLRESDIRKRINLLENVAKQDSISQKEYRDYTKTMDWFDKHRFYLLEEHCEKINQFMGNVELKFEFEGSVRPRIIYQSFVHNPEFDEDLFYIDE</sequence>
<dbReference type="Proteomes" id="UP000320839">
    <property type="component" value="Chromosome"/>
</dbReference>
<gene>
    <name evidence="2" type="ORF">Pan153_49790</name>
</gene>
<evidence type="ECO:0000313" key="3">
    <source>
        <dbReference type="Proteomes" id="UP000320839"/>
    </source>
</evidence>
<dbReference type="InterPro" id="IPR048555">
    <property type="entry name" value="DACNH"/>
</dbReference>
<dbReference type="InterPro" id="IPR048554">
    <property type="entry name" value="DACNG"/>
</dbReference>
<name>A0A518FVC5_9PLAN</name>
<dbReference type="InterPro" id="IPR036888">
    <property type="entry name" value="DNA_integrity_DisA_N_sf"/>
</dbReference>
<dbReference type="EMBL" id="CP036317">
    <property type="protein sequence ID" value="QDV20304.1"/>
    <property type="molecule type" value="Genomic_DNA"/>
</dbReference>
<organism evidence="2 3">
    <name type="scientific">Gimesia panareensis</name>
    <dbReference type="NCBI Taxonomy" id="2527978"/>
    <lineage>
        <taxon>Bacteria</taxon>
        <taxon>Pseudomonadati</taxon>
        <taxon>Planctomycetota</taxon>
        <taxon>Planctomycetia</taxon>
        <taxon>Planctomycetales</taxon>
        <taxon>Planctomycetaceae</taxon>
        <taxon>Gimesia</taxon>
    </lineage>
</organism>
<dbReference type="Pfam" id="PF21750">
    <property type="entry name" value="DACNH"/>
    <property type="match status" value="1"/>
</dbReference>